<feature type="region of interest" description="Disordered" evidence="1">
    <location>
        <begin position="1"/>
        <end position="47"/>
    </location>
</feature>
<organism evidence="3 4">
    <name type="scientific">Podospora aff. communis PSN243</name>
    <dbReference type="NCBI Taxonomy" id="3040156"/>
    <lineage>
        <taxon>Eukaryota</taxon>
        <taxon>Fungi</taxon>
        <taxon>Dikarya</taxon>
        <taxon>Ascomycota</taxon>
        <taxon>Pezizomycotina</taxon>
        <taxon>Sordariomycetes</taxon>
        <taxon>Sordariomycetidae</taxon>
        <taxon>Sordariales</taxon>
        <taxon>Podosporaceae</taxon>
        <taxon>Podospora</taxon>
    </lineage>
</organism>
<evidence type="ECO:0000256" key="2">
    <source>
        <dbReference type="SAM" id="Phobius"/>
    </source>
</evidence>
<reference evidence="3" key="1">
    <citation type="journal article" date="2023" name="Mol. Phylogenet. Evol.">
        <title>Genome-scale phylogeny and comparative genomics of the fungal order Sordariales.</title>
        <authorList>
            <person name="Hensen N."/>
            <person name="Bonometti L."/>
            <person name="Westerberg I."/>
            <person name="Brannstrom I.O."/>
            <person name="Guillou S."/>
            <person name="Cros-Aarteil S."/>
            <person name="Calhoun S."/>
            <person name="Haridas S."/>
            <person name="Kuo A."/>
            <person name="Mondo S."/>
            <person name="Pangilinan J."/>
            <person name="Riley R."/>
            <person name="LaButti K."/>
            <person name="Andreopoulos B."/>
            <person name="Lipzen A."/>
            <person name="Chen C."/>
            <person name="Yan M."/>
            <person name="Daum C."/>
            <person name="Ng V."/>
            <person name="Clum A."/>
            <person name="Steindorff A."/>
            <person name="Ohm R.A."/>
            <person name="Martin F."/>
            <person name="Silar P."/>
            <person name="Natvig D.O."/>
            <person name="Lalanne C."/>
            <person name="Gautier V."/>
            <person name="Ament-Velasquez S.L."/>
            <person name="Kruys A."/>
            <person name="Hutchinson M.I."/>
            <person name="Powell A.J."/>
            <person name="Barry K."/>
            <person name="Miller A.N."/>
            <person name="Grigoriev I.V."/>
            <person name="Debuchy R."/>
            <person name="Gladieux P."/>
            <person name="Hiltunen Thoren M."/>
            <person name="Johannesson H."/>
        </authorList>
    </citation>
    <scope>NUCLEOTIDE SEQUENCE</scope>
    <source>
        <strain evidence="3">PSN243</strain>
    </source>
</reference>
<gene>
    <name evidence="3" type="ORF">QBC34DRAFT_437813</name>
</gene>
<evidence type="ECO:0008006" key="5">
    <source>
        <dbReference type="Google" id="ProtNLM"/>
    </source>
</evidence>
<feature type="compositionally biased region" description="Polar residues" evidence="1">
    <location>
        <begin position="1"/>
        <end position="14"/>
    </location>
</feature>
<accession>A0AAV9GQE6</accession>
<dbReference type="PANTHER" id="PTHR42069">
    <property type="entry name" value="HYPHAL ANASTAMOSIS-8 PROTEIN"/>
    <property type="match status" value="1"/>
</dbReference>
<keyword evidence="2" id="KW-0472">Membrane</keyword>
<evidence type="ECO:0000313" key="3">
    <source>
        <dbReference type="EMBL" id="KAK4449735.1"/>
    </source>
</evidence>
<dbReference type="Proteomes" id="UP001321760">
    <property type="component" value="Unassembled WGS sequence"/>
</dbReference>
<dbReference type="EMBL" id="MU865935">
    <property type="protein sequence ID" value="KAK4449735.1"/>
    <property type="molecule type" value="Genomic_DNA"/>
</dbReference>
<feature type="region of interest" description="Disordered" evidence="1">
    <location>
        <begin position="76"/>
        <end position="113"/>
    </location>
</feature>
<feature type="compositionally biased region" description="Basic and acidic residues" evidence="1">
    <location>
        <begin position="96"/>
        <end position="106"/>
    </location>
</feature>
<evidence type="ECO:0000256" key="1">
    <source>
        <dbReference type="SAM" id="MobiDB-lite"/>
    </source>
</evidence>
<sequence length="337" mass="35995">MDRKFTSSPHNNGYEQLALADVGTPIVSPEPSPTVIGSYPTSPHPAADRTSIQFAKAAFIFKDKLQDVRNNANKRTTLVHQDEVLPTPPPVTSSDADPKKQEKDSGTNDVDDPIAARRLQTLTLTQSSLTSFLSIAIATLQARAYATYQSTKDTPGAWPTHPNLMPTILLMVIALLAATFDLGVLLAHVFPSRAAQLLRVANKSHGLMVCVKGLSYLLASVVCRSGFDYGNASGTNNDLWGWTCSEKAAEMGEVTRAGAQCDGQTAAWYIALAQVLIEGLGVVGTVWIHQQSRKARGDKGGLLSDTAELEKLIAWGQEVDKTLTGATPQAGGNKGIV</sequence>
<keyword evidence="2" id="KW-0812">Transmembrane</keyword>
<dbReference type="AlphaFoldDB" id="A0AAV9GQE6"/>
<keyword evidence="2" id="KW-1133">Transmembrane helix</keyword>
<evidence type="ECO:0000313" key="4">
    <source>
        <dbReference type="Proteomes" id="UP001321760"/>
    </source>
</evidence>
<feature type="transmembrane region" description="Helical" evidence="2">
    <location>
        <begin position="266"/>
        <end position="288"/>
    </location>
</feature>
<keyword evidence="4" id="KW-1185">Reference proteome</keyword>
<protein>
    <recommendedName>
        <fullName evidence="5">MARVEL domain-containing protein</fullName>
    </recommendedName>
</protein>
<name>A0AAV9GQE6_9PEZI</name>
<proteinExistence type="predicted"/>
<comment type="caution">
    <text evidence="3">The sequence shown here is derived from an EMBL/GenBank/DDBJ whole genome shotgun (WGS) entry which is preliminary data.</text>
</comment>
<dbReference type="PANTHER" id="PTHR42069:SF1">
    <property type="entry name" value="MARVEL DOMAIN-CONTAINING PROTEIN"/>
    <property type="match status" value="1"/>
</dbReference>
<reference evidence="3" key="2">
    <citation type="submission" date="2023-05" db="EMBL/GenBank/DDBJ databases">
        <authorList>
            <consortium name="Lawrence Berkeley National Laboratory"/>
            <person name="Steindorff A."/>
            <person name="Hensen N."/>
            <person name="Bonometti L."/>
            <person name="Westerberg I."/>
            <person name="Brannstrom I.O."/>
            <person name="Guillou S."/>
            <person name="Cros-Aarteil S."/>
            <person name="Calhoun S."/>
            <person name="Haridas S."/>
            <person name="Kuo A."/>
            <person name="Mondo S."/>
            <person name="Pangilinan J."/>
            <person name="Riley R."/>
            <person name="Labutti K."/>
            <person name="Andreopoulos B."/>
            <person name="Lipzen A."/>
            <person name="Chen C."/>
            <person name="Yanf M."/>
            <person name="Daum C."/>
            <person name="Ng V."/>
            <person name="Clum A."/>
            <person name="Ohm R."/>
            <person name="Martin F."/>
            <person name="Silar P."/>
            <person name="Natvig D."/>
            <person name="Lalanne C."/>
            <person name="Gautier V."/>
            <person name="Ament-Velasquez S.L."/>
            <person name="Kruys A."/>
            <person name="Hutchinson M.I."/>
            <person name="Powell A.J."/>
            <person name="Barry K."/>
            <person name="Miller A.N."/>
            <person name="Grigoriev I.V."/>
            <person name="Debuchy R."/>
            <person name="Gladieux P."/>
            <person name="Thoren M.H."/>
            <person name="Johannesson H."/>
        </authorList>
    </citation>
    <scope>NUCLEOTIDE SEQUENCE</scope>
    <source>
        <strain evidence="3">PSN243</strain>
    </source>
</reference>
<feature type="transmembrane region" description="Helical" evidence="2">
    <location>
        <begin position="168"/>
        <end position="187"/>
    </location>
</feature>